<evidence type="ECO:0000313" key="1">
    <source>
        <dbReference type="EMBL" id="MCS1397884.1"/>
    </source>
</evidence>
<sequence>MMEQVELSNLEIRNLLLETLAYEGDNIDTEGKTFKMYGYQGSQSDLFRLLNGLLIEKGIRSCKDTMYGSAWGCSSHLLYENSNINLSKSEILKVYQEFNNLIVQGIISPGAYGSYGTELPFFHVTSYGMECIKQADILPYDQDGYLKKLQKIKDVNDWVVFYVTEGLRCFNASCINSSMINIGLAGETIAEELTSSFLDFLKKNDTPLSVSFEAELVVSRITIAQKYTKYIEYQKKYLKNNQDVGLSALKPKLDNSSSEIYATFTRLTRNSVSHPNDIIMDRIKVLMFFLSFVDYCELQYDFINYYKLNS</sequence>
<proteinExistence type="predicted"/>
<organism evidence="1 2">
    <name type="scientific">Lysinibacillus pinottii</name>
    <dbReference type="NCBI Taxonomy" id="2973932"/>
    <lineage>
        <taxon>Bacteria</taxon>
        <taxon>Bacillati</taxon>
        <taxon>Bacillota</taxon>
        <taxon>Bacilli</taxon>
        <taxon>Bacillales</taxon>
        <taxon>Bacillaceae</taxon>
        <taxon>Lysinibacillus</taxon>
    </lineage>
</organism>
<name>A0ABT2DSJ9_9BACI</name>
<evidence type="ECO:0000313" key="2">
    <source>
        <dbReference type="Proteomes" id="UP001525021"/>
    </source>
</evidence>
<dbReference type="RefSeq" id="WP_012295656.1">
    <property type="nucleotide sequence ID" value="NZ_JANTOO010000018.1"/>
</dbReference>
<protein>
    <recommendedName>
        <fullName evidence="3">Apea-like HEPN domain-containing protein</fullName>
    </recommendedName>
</protein>
<reference evidence="1 2" key="1">
    <citation type="submission" date="2022-08" db="EMBL/GenBank/DDBJ databases">
        <title>Lysinibacillus sequencing.</title>
        <authorList>
            <person name="Dunlap C."/>
        </authorList>
    </citation>
    <scope>NUCLEOTIDE SEQUENCE [LARGE SCALE GENOMIC DNA]</scope>
    <source>
        <strain evidence="1 2">PB211</strain>
    </source>
</reference>
<keyword evidence="2" id="KW-1185">Reference proteome</keyword>
<dbReference type="EMBL" id="JANTOO010000018">
    <property type="protein sequence ID" value="MCS1397884.1"/>
    <property type="molecule type" value="Genomic_DNA"/>
</dbReference>
<dbReference type="Proteomes" id="UP001525021">
    <property type="component" value="Unassembled WGS sequence"/>
</dbReference>
<evidence type="ECO:0008006" key="3">
    <source>
        <dbReference type="Google" id="ProtNLM"/>
    </source>
</evidence>
<gene>
    <name evidence="1" type="ORF">NXZ79_17895</name>
</gene>
<accession>A0ABT2DSJ9</accession>
<comment type="caution">
    <text evidence="1">The sequence shown here is derived from an EMBL/GenBank/DDBJ whole genome shotgun (WGS) entry which is preliminary data.</text>
</comment>